<evidence type="ECO:0000256" key="7">
    <source>
        <dbReference type="ARBA" id="ARBA00022853"/>
    </source>
</evidence>
<dbReference type="SUPFAM" id="SSF53335">
    <property type="entry name" value="S-adenosyl-L-methionine-dependent methyltransferases"/>
    <property type="match status" value="1"/>
</dbReference>
<evidence type="ECO:0000256" key="6">
    <source>
        <dbReference type="ARBA" id="ARBA00022691"/>
    </source>
</evidence>
<evidence type="ECO:0000256" key="10">
    <source>
        <dbReference type="ARBA" id="ARBA00047770"/>
    </source>
</evidence>
<evidence type="ECO:0000256" key="4">
    <source>
        <dbReference type="ARBA" id="ARBA00022603"/>
    </source>
</evidence>
<evidence type="ECO:0000256" key="8">
    <source>
        <dbReference type="ARBA" id="ARBA00023242"/>
    </source>
</evidence>
<dbReference type="InterPro" id="IPR029063">
    <property type="entry name" value="SAM-dependent_MTases_sf"/>
</dbReference>
<keyword evidence="13" id="KW-1185">Reference proteome</keyword>
<keyword evidence="4" id="KW-0489">Methyltransferase</keyword>
<evidence type="ECO:0000256" key="3">
    <source>
        <dbReference type="ARBA" id="ARBA00020987"/>
    </source>
</evidence>
<keyword evidence="5" id="KW-0808">Transferase</keyword>
<evidence type="ECO:0000256" key="5">
    <source>
        <dbReference type="ARBA" id="ARBA00022679"/>
    </source>
</evidence>
<evidence type="ECO:0000259" key="11">
    <source>
        <dbReference type="Pfam" id="PF08123"/>
    </source>
</evidence>
<comment type="subcellular location">
    <subcellularLocation>
        <location evidence="1">Nucleus</location>
    </subcellularLocation>
</comment>
<comment type="caution">
    <text evidence="12">The sequence shown here is derived from an EMBL/GenBank/DDBJ whole genome shotgun (WGS) entry which is preliminary data.</text>
</comment>
<dbReference type="GO" id="GO:0140956">
    <property type="term" value="F:histone H3K79 trimethyltransferase activity"/>
    <property type="evidence" value="ECO:0007669"/>
    <property type="project" value="UniProtKB-EC"/>
</dbReference>
<evidence type="ECO:0000313" key="12">
    <source>
        <dbReference type="EMBL" id="OWZ24838.1"/>
    </source>
</evidence>
<protein>
    <recommendedName>
        <fullName evidence="3">Histone-lysine N-methyltransferase, H3 lysine-79 specific</fullName>
        <ecNumber evidence="2">2.1.1.360</ecNumber>
    </recommendedName>
    <alternativeName>
        <fullName evidence="9">Histone H3-K79 methyltransferase</fullName>
    </alternativeName>
</protein>
<dbReference type="EMBL" id="NBNE01000001">
    <property type="protein sequence ID" value="OWZ24838.1"/>
    <property type="molecule type" value="Genomic_DNA"/>
</dbReference>
<dbReference type="PANTHER" id="PTHR21451">
    <property type="entry name" value="HISTONE H3 METHYLTRANSFERASE"/>
    <property type="match status" value="1"/>
</dbReference>
<feature type="domain" description="DOT1" evidence="11">
    <location>
        <begin position="42"/>
        <end position="167"/>
    </location>
</feature>
<dbReference type="GO" id="GO:0005634">
    <property type="term" value="C:nucleus"/>
    <property type="evidence" value="ECO:0007669"/>
    <property type="project" value="UniProtKB-SubCell"/>
</dbReference>
<dbReference type="STRING" id="4795.A0A225X6B0"/>
<dbReference type="GO" id="GO:0032259">
    <property type="term" value="P:methylation"/>
    <property type="evidence" value="ECO:0007669"/>
    <property type="project" value="UniProtKB-KW"/>
</dbReference>
<keyword evidence="8" id="KW-0539">Nucleus</keyword>
<evidence type="ECO:0000256" key="9">
    <source>
        <dbReference type="ARBA" id="ARBA00029821"/>
    </source>
</evidence>
<dbReference type="EC" id="2.1.1.360" evidence="2"/>
<proteinExistence type="predicted"/>
<accession>A0A225X6B0</accession>
<dbReference type="Pfam" id="PF08123">
    <property type="entry name" value="DOT1"/>
    <property type="match status" value="1"/>
</dbReference>
<reference evidence="13" key="1">
    <citation type="submission" date="2017-03" db="EMBL/GenBank/DDBJ databases">
        <title>Phytopthora megakarya and P. palmivora, two closely related causual agents of cacao black pod achieved similar genome size and gene model numbers by different mechanisms.</title>
        <authorList>
            <person name="Ali S."/>
            <person name="Shao J."/>
            <person name="Larry D.J."/>
            <person name="Kronmiller B."/>
            <person name="Shen D."/>
            <person name="Strem M.D."/>
            <person name="Melnick R.L."/>
            <person name="Guiltinan M.J."/>
            <person name="Tyler B.M."/>
            <person name="Meinhardt L.W."/>
            <person name="Bailey B.A."/>
        </authorList>
    </citation>
    <scope>NUCLEOTIDE SEQUENCE [LARGE SCALE GENOMIC DNA]</scope>
    <source>
        <strain evidence="13">zdho120</strain>
    </source>
</reference>
<evidence type="ECO:0000256" key="1">
    <source>
        <dbReference type="ARBA" id="ARBA00004123"/>
    </source>
</evidence>
<dbReference type="InterPro" id="IPR025789">
    <property type="entry name" value="DOT1_dom"/>
</dbReference>
<sequence length="219" mass="24207">IVDQVPAPLPQDDAVVAAGLIFRDITRGDVRQKAGKTQDNAGEVLSWGVVRLIQAMSPVTNNDIFLDVGAGVGNILAQVAIATSVRACVDIEVRSDLCQLAERCLHRFVGRFPHLGKVVIKKTDVRDVSFSSNPATRDATLVFANFFLFEEDAKLVLARELATLSKARLLAVTLRFCPRHRKSCTKAFCLRWKLADEIFVSCSWMADRVPVYLYSTNAK</sequence>
<dbReference type="Gene3D" id="3.40.50.150">
    <property type="entry name" value="Vaccinia Virus protein VP39"/>
    <property type="match status" value="1"/>
</dbReference>
<dbReference type="GO" id="GO:0006281">
    <property type="term" value="P:DNA repair"/>
    <property type="evidence" value="ECO:0007669"/>
    <property type="project" value="TreeGrafter"/>
</dbReference>
<dbReference type="Proteomes" id="UP000198211">
    <property type="component" value="Unassembled WGS sequence"/>
</dbReference>
<organism evidence="12 13">
    <name type="scientific">Phytophthora megakarya</name>
    <dbReference type="NCBI Taxonomy" id="4795"/>
    <lineage>
        <taxon>Eukaryota</taxon>
        <taxon>Sar</taxon>
        <taxon>Stramenopiles</taxon>
        <taxon>Oomycota</taxon>
        <taxon>Peronosporomycetes</taxon>
        <taxon>Peronosporales</taxon>
        <taxon>Peronosporaceae</taxon>
        <taxon>Phytophthora</taxon>
    </lineage>
</organism>
<keyword evidence="7" id="KW-0156">Chromatin regulator</keyword>
<dbReference type="GO" id="GO:0000077">
    <property type="term" value="P:DNA damage checkpoint signaling"/>
    <property type="evidence" value="ECO:0007669"/>
    <property type="project" value="TreeGrafter"/>
</dbReference>
<evidence type="ECO:0000256" key="2">
    <source>
        <dbReference type="ARBA" id="ARBA00012190"/>
    </source>
</evidence>
<dbReference type="AlphaFoldDB" id="A0A225X6B0"/>
<dbReference type="PANTHER" id="PTHR21451:SF0">
    <property type="entry name" value="HISTONE-LYSINE N-METHYLTRANSFERASE, H3 LYSINE-79 SPECIFIC"/>
    <property type="match status" value="1"/>
</dbReference>
<keyword evidence="6" id="KW-0949">S-adenosyl-L-methionine</keyword>
<comment type="catalytic activity">
    <reaction evidence="10">
        <text>L-lysyl(79)-[histone H3] + 3 S-adenosyl-L-methionine = N(6),N(6),N(6)-trimethyl-L-lysyl(79)-[histone H3] + 3 S-adenosyl-L-homocysteine + 3 H(+)</text>
        <dbReference type="Rhea" id="RHEA:60328"/>
        <dbReference type="Rhea" id="RHEA-COMP:15549"/>
        <dbReference type="Rhea" id="RHEA-COMP:15552"/>
        <dbReference type="ChEBI" id="CHEBI:15378"/>
        <dbReference type="ChEBI" id="CHEBI:29969"/>
        <dbReference type="ChEBI" id="CHEBI:57856"/>
        <dbReference type="ChEBI" id="CHEBI:59789"/>
        <dbReference type="ChEBI" id="CHEBI:61961"/>
        <dbReference type="EC" id="2.1.1.360"/>
    </reaction>
</comment>
<feature type="non-terminal residue" evidence="12">
    <location>
        <position position="1"/>
    </location>
</feature>
<name>A0A225X6B0_9STRA</name>
<dbReference type="OrthoDB" id="127779at2759"/>
<gene>
    <name evidence="12" type="ORF">PHMEG_00019</name>
</gene>
<evidence type="ECO:0000313" key="13">
    <source>
        <dbReference type="Proteomes" id="UP000198211"/>
    </source>
</evidence>
<dbReference type="InterPro" id="IPR030445">
    <property type="entry name" value="H3-K79_meTrfase"/>
</dbReference>